<dbReference type="PANTHER" id="PTHR32282">
    <property type="entry name" value="BINDING PROTEIN TRANSPEPTIDASE, PUTATIVE-RELATED"/>
    <property type="match status" value="1"/>
</dbReference>
<proteinExistence type="inferred from homology"/>
<dbReference type="InterPro" id="IPR036950">
    <property type="entry name" value="PBP_transglycosylase"/>
</dbReference>
<keyword evidence="16" id="KW-1185">Reference proteome</keyword>
<dbReference type="Pfam" id="PF06832">
    <property type="entry name" value="BiPBP_C"/>
    <property type="match status" value="1"/>
</dbReference>
<gene>
    <name evidence="15" type="primary">pbpC</name>
    <name evidence="15" type="ORF">PEPS_44890</name>
</gene>
<keyword evidence="5" id="KW-0645">Protease</keyword>
<keyword evidence="15" id="KW-0614">Plasmid</keyword>
<dbReference type="InterPro" id="IPR001264">
    <property type="entry name" value="Glyco_trans_51"/>
</dbReference>
<evidence type="ECO:0000256" key="7">
    <source>
        <dbReference type="ARBA" id="ARBA00022679"/>
    </source>
</evidence>
<evidence type="ECO:0000256" key="11">
    <source>
        <dbReference type="ARBA" id="ARBA00049902"/>
    </source>
</evidence>
<evidence type="ECO:0000259" key="12">
    <source>
        <dbReference type="Pfam" id="PF00905"/>
    </source>
</evidence>
<feature type="domain" description="Penicillin-binding protein transpeptidase" evidence="12">
    <location>
        <begin position="291"/>
        <end position="410"/>
    </location>
</feature>
<evidence type="ECO:0000256" key="8">
    <source>
        <dbReference type="ARBA" id="ARBA00022801"/>
    </source>
</evidence>
<protein>
    <recommendedName>
        <fullName evidence="10">peptidoglycan glycosyltransferase</fullName>
        <ecNumber evidence="10">2.4.99.28</ecNumber>
    </recommendedName>
</protein>
<dbReference type="SUPFAM" id="SSF53955">
    <property type="entry name" value="Lysozyme-like"/>
    <property type="match status" value="1"/>
</dbReference>
<dbReference type="EC" id="2.4.99.28" evidence="10"/>
<dbReference type="NCBIfam" id="TIGR02073">
    <property type="entry name" value="PBP_1c"/>
    <property type="match status" value="1"/>
</dbReference>
<comment type="catalytic activity">
    <reaction evidence="11">
        <text>[GlcNAc-(1-&gt;4)-Mur2Ac(oyl-L-Ala-gamma-D-Glu-L-Lys-D-Ala-D-Ala)](n)-di-trans,octa-cis-undecaprenyl diphosphate + beta-D-GlcNAc-(1-&gt;4)-Mur2Ac(oyl-L-Ala-gamma-D-Glu-L-Lys-D-Ala-D-Ala)-di-trans,octa-cis-undecaprenyl diphosphate = [GlcNAc-(1-&gt;4)-Mur2Ac(oyl-L-Ala-gamma-D-Glu-L-Lys-D-Ala-D-Ala)](n+1)-di-trans,octa-cis-undecaprenyl diphosphate + di-trans,octa-cis-undecaprenyl diphosphate + H(+)</text>
        <dbReference type="Rhea" id="RHEA:23708"/>
        <dbReference type="Rhea" id="RHEA-COMP:9602"/>
        <dbReference type="Rhea" id="RHEA-COMP:9603"/>
        <dbReference type="ChEBI" id="CHEBI:15378"/>
        <dbReference type="ChEBI" id="CHEBI:58405"/>
        <dbReference type="ChEBI" id="CHEBI:60033"/>
        <dbReference type="ChEBI" id="CHEBI:78435"/>
        <dbReference type="EC" id="2.4.99.28"/>
    </reaction>
</comment>
<organism evidence="15 16">
    <name type="scientific">Persicobacter psychrovividus</name>
    <dbReference type="NCBI Taxonomy" id="387638"/>
    <lineage>
        <taxon>Bacteria</taxon>
        <taxon>Pseudomonadati</taxon>
        <taxon>Bacteroidota</taxon>
        <taxon>Cytophagia</taxon>
        <taxon>Cytophagales</taxon>
        <taxon>Persicobacteraceae</taxon>
        <taxon>Persicobacter</taxon>
    </lineage>
</organism>
<keyword evidence="9" id="KW-0511">Multifunctional enzyme</keyword>
<evidence type="ECO:0000256" key="2">
    <source>
        <dbReference type="ARBA" id="ARBA00007090"/>
    </source>
</evidence>
<comment type="similarity">
    <text evidence="3">In the N-terminal section; belongs to the glycosyltransferase 51 family.</text>
</comment>
<dbReference type="PANTHER" id="PTHR32282:SF15">
    <property type="entry name" value="PENICILLIN-BINDING PROTEIN 1C"/>
    <property type="match status" value="1"/>
</dbReference>
<dbReference type="InterPro" id="IPR050396">
    <property type="entry name" value="Glycosyltr_51/Transpeptidase"/>
</dbReference>
<comment type="similarity">
    <text evidence="2">In the C-terminal section; belongs to the transpeptidase family.</text>
</comment>
<dbReference type="SUPFAM" id="SSF56601">
    <property type="entry name" value="beta-lactamase/transpeptidase-like"/>
    <property type="match status" value="1"/>
</dbReference>
<comment type="pathway">
    <text evidence="1">Cell wall biogenesis; peptidoglycan biosynthesis.</text>
</comment>
<feature type="domain" description="Glycosyl transferase family 51" evidence="13">
    <location>
        <begin position="62"/>
        <end position="212"/>
    </location>
</feature>
<evidence type="ECO:0000256" key="5">
    <source>
        <dbReference type="ARBA" id="ARBA00022670"/>
    </source>
</evidence>
<keyword evidence="6" id="KW-0328">Glycosyltransferase</keyword>
<evidence type="ECO:0000256" key="4">
    <source>
        <dbReference type="ARBA" id="ARBA00022645"/>
    </source>
</evidence>
<evidence type="ECO:0000259" key="13">
    <source>
        <dbReference type="Pfam" id="PF00912"/>
    </source>
</evidence>
<evidence type="ECO:0000256" key="10">
    <source>
        <dbReference type="ARBA" id="ARBA00044770"/>
    </source>
</evidence>
<dbReference type="RefSeq" id="WP_338399455.1">
    <property type="nucleotide sequence ID" value="NZ_AP025299.1"/>
</dbReference>
<keyword evidence="8" id="KW-0378">Hydrolase</keyword>
<name>A0ABN6LGH6_9BACT</name>
<keyword evidence="4" id="KW-0121">Carboxypeptidase</keyword>
<dbReference type="InterPro" id="IPR023346">
    <property type="entry name" value="Lysozyme-like_dom_sf"/>
</dbReference>
<dbReference type="Proteomes" id="UP001354989">
    <property type="component" value="Plasmid pPP7"/>
</dbReference>
<dbReference type="Pfam" id="PF00905">
    <property type="entry name" value="Transpeptidase"/>
    <property type="match status" value="1"/>
</dbReference>
<dbReference type="EMBL" id="AP025299">
    <property type="protein sequence ID" value="BDD02209.1"/>
    <property type="molecule type" value="Genomic_DNA"/>
</dbReference>
<dbReference type="InterPro" id="IPR011815">
    <property type="entry name" value="PBP_1c"/>
</dbReference>
<evidence type="ECO:0000259" key="14">
    <source>
        <dbReference type="Pfam" id="PF06832"/>
    </source>
</evidence>
<dbReference type="InterPro" id="IPR009647">
    <property type="entry name" value="PBP_C"/>
</dbReference>
<keyword evidence="7" id="KW-0808">Transferase</keyword>
<accession>A0ABN6LGH6</accession>
<evidence type="ECO:0000256" key="1">
    <source>
        <dbReference type="ARBA" id="ARBA00004752"/>
    </source>
</evidence>
<feature type="domain" description="Penicillin-binding C-terminal" evidence="14">
    <location>
        <begin position="678"/>
        <end position="763"/>
    </location>
</feature>
<evidence type="ECO:0000313" key="16">
    <source>
        <dbReference type="Proteomes" id="UP001354989"/>
    </source>
</evidence>
<evidence type="ECO:0000256" key="9">
    <source>
        <dbReference type="ARBA" id="ARBA00023268"/>
    </source>
</evidence>
<evidence type="ECO:0000313" key="15">
    <source>
        <dbReference type="EMBL" id="BDD02209.1"/>
    </source>
</evidence>
<dbReference type="Gene3D" id="3.40.710.10">
    <property type="entry name" value="DD-peptidase/beta-lactamase superfamily"/>
    <property type="match status" value="1"/>
</dbReference>
<geneLocation type="plasmid" evidence="15 16">
    <name>pPP7</name>
</geneLocation>
<dbReference type="InterPro" id="IPR012338">
    <property type="entry name" value="Beta-lactam/transpept-like"/>
</dbReference>
<evidence type="ECO:0000256" key="6">
    <source>
        <dbReference type="ARBA" id="ARBA00022676"/>
    </source>
</evidence>
<reference evidence="15 16" key="1">
    <citation type="submission" date="2021-12" db="EMBL/GenBank/DDBJ databases">
        <title>Genome sequencing of bacteria with rrn-lacking chromosome and rrn-plasmid.</title>
        <authorList>
            <person name="Anda M."/>
            <person name="Iwasaki W."/>
        </authorList>
    </citation>
    <scope>NUCLEOTIDE SEQUENCE [LARGE SCALE GENOMIC DNA]</scope>
    <source>
        <strain evidence="15 16">NBRC 101262</strain>
        <plasmid evidence="15 16">pPP7</plasmid>
    </source>
</reference>
<evidence type="ECO:0000256" key="3">
    <source>
        <dbReference type="ARBA" id="ARBA00007739"/>
    </source>
</evidence>
<dbReference type="Gene3D" id="1.10.3810.10">
    <property type="entry name" value="Biosynthetic peptidoglycan transglycosylase-like"/>
    <property type="match status" value="1"/>
</dbReference>
<sequence length="771" mass="87468">MKGKRYILLLMMGLGFYFALPSRLFDVPYSTVIYDRDSLLLGAHIAADGQWRFPASERRSFKYETALRLYEDEYFDVHPGVNPLAIGRATLQNIRAGRVVSGGSTLSMQVVRMATNHPRTIPYKLLEILQSLRLELRYSKQEILRLYQTHAPYGGNVVGIEGASWRYFQRNIQQLSWAESALLAVLPNAPGLIHTGKNRAILLRKRNRLLVKLRDHGLMDSVSCRLAMDEPIPAHPHALPRLAPHLLELCRKQGEGQVHYLHLQKNVQAKINEVVRWHHDQLKRSEIQNIGAIVLNVQTNEVMAYAGNIEGAPHEHVDMIQARRSTGSILKPFLYAAALADGQIMPQALVADVPRYYKNFTPKNYSKTFDGAVPADEALSRSLNIPAVDMLKDYGVGKFHADLQQLGMSTLERPAAHYGLSLVLGGAEVKLFDLVGMYAGMMRKMDYFSRHSSQYPAEQFPAPYIFRQQQLPLPANTQQSAILTAGAIYHTFEAMKNVRRPAEESGWEQFTTHQQIAWKTGTSYGLRDAWAVGVTADYVVGVWVGNANGEGRSGIVGGLVAAPVLFDIFRGLKVDRQWQVPYGDLSEMRVCSQSGFKPNPYCPSVTKLVNLAGARTEICPYHVQVHLDEEEQYRVSSTCYPTYKMKHQSWFVLPHVMEWYYQQTHALYRKLPAWKNTCLPDGQQPMAFIYPQKNRRLWMPKDLDGNYQQVVCKVVHQYPSKKIFWHLDDQFLGTTNGVHELAIAPMSGRHLLQLVDEDGHKIQQYIEVASR</sequence>
<dbReference type="Pfam" id="PF00912">
    <property type="entry name" value="Transgly"/>
    <property type="match status" value="1"/>
</dbReference>
<dbReference type="InterPro" id="IPR001460">
    <property type="entry name" value="PCN-bd_Tpept"/>
</dbReference>